<keyword evidence="4" id="KW-0902">Two-component regulatory system</keyword>
<evidence type="ECO:0000259" key="9">
    <source>
        <dbReference type="PROSITE" id="PS01124"/>
    </source>
</evidence>
<dbReference type="GO" id="GO:0003700">
    <property type="term" value="F:DNA-binding transcription factor activity"/>
    <property type="evidence" value="ECO:0007669"/>
    <property type="project" value="InterPro"/>
</dbReference>
<reference evidence="12 14" key="1">
    <citation type="submission" date="2018-08" db="EMBL/GenBank/DDBJ databases">
        <title>The first complete genome of Treponema rectale (CHPAT), a commensal spirochete of the bovine rectum.</title>
        <authorList>
            <person name="Staton G.J."/>
            <person name="Clegg S.R."/>
            <person name="Carter S.D."/>
            <person name="Radford A.D."/>
            <person name="Darby A."/>
            <person name="Hall N."/>
            <person name="Birtles R.J."/>
            <person name="Evans N.J."/>
        </authorList>
    </citation>
    <scope>NUCLEOTIDE SEQUENCE [LARGE SCALE GENOMIC DNA]</scope>
    <source>
        <strain evidence="12 14">CHPA</strain>
    </source>
</reference>
<keyword evidence="2" id="KW-0963">Cytoplasm</keyword>
<dbReference type="Pfam" id="PF12833">
    <property type="entry name" value="HTH_18"/>
    <property type="match status" value="1"/>
</dbReference>
<dbReference type="GO" id="GO:0005737">
    <property type="term" value="C:cytoplasm"/>
    <property type="evidence" value="ECO:0007669"/>
    <property type="project" value="UniProtKB-SubCell"/>
</dbReference>
<dbReference type="InterPro" id="IPR018060">
    <property type="entry name" value="HTH_AraC"/>
</dbReference>
<dbReference type="AlphaFoldDB" id="A0A840SC96"/>
<dbReference type="SMART" id="SM00342">
    <property type="entry name" value="HTH_ARAC"/>
    <property type="match status" value="1"/>
</dbReference>
<dbReference type="InterPro" id="IPR001789">
    <property type="entry name" value="Sig_transdc_resp-reg_receiver"/>
</dbReference>
<dbReference type="PROSITE" id="PS01124">
    <property type="entry name" value="HTH_ARAC_FAMILY_2"/>
    <property type="match status" value="1"/>
</dbReference>
<dbReference type="PANTHER" id="PTHR42713">
    <property type="entry name" value="HISTIDINE KINASE-RELATED"/>
    <property type="match status" value="1"/>
</dbReference>
<evidence type="ECO:0000256" key="8">
    <source>
        <dbReference type="PROSITE-ProRule" id="PRU00169"/>
    </source>
</evidence>
<dbReference type="PANTHER" id="PTHR42713:SF3">
    <property type="entry name" value="TRANSCRIPTIONAL REGULATORY PROTEIN HPTR"/>
    <property type="match status" value="1"/>
</dbReference>
<evidence type="ECO:0000256" key="7">
    <source>
        <dbReference type="ARBA" id="ARBA00023163"/>
    </source>
</evidence>
<evidence type="ECO:0000313" key="12">
    <source>
        <dbReference type="EMBL" id="QOS40723.1"/>
    </source>
</evidence>
<feature type="domain" description="HTH araC/xylS-type" evidence="9">
    <location>
        <begin position="379"/>
        <end position="477"/>
    </location>
</feature>
<evidence type="ECO:0000256" key="2">
    <source>
        <dbReference type="ARBA" id="ARBA00022490"/>
    </source>
</evidence>
<dbReference type="PROSITE" id="PS50110">
    <property type="entry name" value="RESPONSE_REGULATORY"/>
    <property type="match status" value="1"/>
</dbReference>
<dbReference type="PROSITE" id="PS00041">
    <property type="entry name" value="HTH_ARAC_FAMILY_1"/>
    <property type="match status" value="1"/>
</dbReference>
<dbReference type="CDD" id="cd17536">
    <property type="entry name" value="REC_YesN-like"/>
    <property type="match status" value="1"/>
</dbReference>
<evidence type="ECO:0000313" key="13">
    <source>
        <dbReference type="Proteomes" id="UP000578697"/>
    </source>
</evidence>
<dbReference type="InterPro" id="IPR018062">
    <property type="entry name" value="HTH_AraC-typ_CS"/>
</dbReference>
<dbReference type="KEGG" id="trc:DYE49_09785"/>
<evidence type="ECO:0000259" key="10">
    <source>
        <dbReference type="PROSITE" id="PS50110"/>
    </source>
</evidence>
<sequence length="484" mass="55489">MITIVVADDEKLIRAGIKKILMDNVSADLNVIEAKNGKEALDYIKENSTDVLITDIKMPVMDGVELMQNVRELPRKPAMIVLSGFDDFNYAKVAISSGVLAYILKPVDSKELCTAVNSALNSVKKIEKSQTELKLKSLIIEGGSRGIDDLKDINMFHGFCCVTVKIPSGMNDENFYSVLDPNLCYVLEKKKHLAGLVIQKDYLEEIISLVKKNGCTAGISTCSDNVVDLRKLYHQSCSSVLRFFFEDEQFGSVFTYDAESSVSDFSEIDLRYEKFIAALDLLSENEIKKAMSNLLEFDYADSGKKAESVLYVHDKLVSNLFKRYPKFHDNDTYLYLKSLMIENIVQVDSYDEWKHYIGDYVIYLTQLLIKQQGKYPYITKAISYVNRHYSENITMATVANYVSMNYTWFSEKFKEQVGTNFNDYLKKFRMEQAKRLLEMGTYKVYEVANKSGFRDVKHFMKTFRELNGMSAGEWAKIHSRYSED</sequence>
<proteinExistence type="predicted"/>
<dbReference type="GO" id="GO:0000160">
    <property type="term" value="P:phosphorelay signal transduction system"/>
    <property type="evidence" value="ECO:0007669"/>
    <property type="project" value="UniProtKB-KW"/>
</dbReference>
<feature type="domain" description="Response regulatory" evidence="10">
    <location>
        <begin position="3"/>
        <end position="120"/>
    </location>
</feature>
<dbReference type="InterPro" id="IPR009057">
    <property type="entry name" value="Homeodomain-like_sf"/>
</dbReference>
<evidence type="ECO:0000256" key="1">
    <source>
        <dbReference type="ARBA" id="ARBA00004496"/>
    </source>
</evidence>
<dbReference type="InterPro" id="IPR051552">
    <property type="entry name" value="HptR"/>
</dbReference>
<evidence type="ECO:0000256" key="5">
    <source>
        <dbReference type="ARBA" id="ARBA00023015"/>
    </source>
</evidence>
<evidence type="ECO:0000256" key="6">
    <source>
        <dbReference type="ARBA" id="ARBA00023125"/>
    </source>
</evidence>
<feature type="modified residue" description="4-aspartylphosphate" evidence="8">
    <location>
        <position position="55"/>
    </location>
</feature>
<dbReference type="SUPFAM" id="SSF52172">
    <property type="entry name" value="CheY-like"/>
    <property type="match status" value="1"/>
</dbReference>
<dbReference type="Pfam" id="PF00072">
    <property type="entry name" value="Response_reg"/>
    <property type="match status" value="1"/>
</dbReference>
<dbReference type="GO" id="GO:0043565">
    <property type="term" value="F:sequence-specific DNA binding"/>
    <property type="evidence" value="ECO:0007669"/>
    <property type="project" value="InterPro"/>
</dbReference>
<dbReference type="EMBL" id="JACHFR010000002">
    <property type="protein sequence ID" value="MBB5219397.1"/>
    <property type="molecule type" value="Genomic_DNA"/>
</dbReference>
<keyword evidence="13" id="KW-1185">Reference proteome</keyword>
<dbReference type="Gene3D" id="1.10.10.60">
    <property type="entry name" value="Homeodomain-like"/>
    <property type="match status" value="2"/>
</dbReference>
<dbReference type="InterPro" id="IPR011006">
    <property type="entry name" value="CheY-like_superfamily"/>
</dbReference>
<keyword evidence="3 8" id="KW-0597">Phosphoprotein</keyword>
<dbReference type="SUPFAM" id="SSF46689">
    <property type="entry name" value="Homeodomain-like"/>
    <property type="match status" value="2"/>
</dbReference>
<evidence type="ECO:0000313" key="14">
    <source>
        <dbReference type="Proteomes" id="UP000593591"/>
    </source>
</evidence>
<dbReference type="Gene3D" id="3.40.50.2300">
    <property type="match status" value="1"/>
</dbReference>
<keyword evidence="6" id="KW-0238">DNA-binding</keyword>
<keyword evidence="5" id="KW-0805">Transcription regulation</keyword>
<gene>
    <name evidence="12" type="ORF">DYE49_09785</name>
    <name evidence="11" type="ORF">HNP77_001766</name>
</gene>
<accession>A0A840SC96</accession>
<dbReference type="Proteomes" id="UP000593591">
    <property type="component" value="Chromosome"/>
</dbReference>
<reference evidence="11 13" key="2">
    <citation type="submission" date="2020-08" db="EMBL/GenBank/DDBJ databases">
        <title>Genomic Encyclopedia of Type Strains, Phase IV (KMG-IV): sequencing the most valuable type-strain genomes for metagenomic binning, comparative biology and taxonomic classification.</title>
        <authorList>
            <person name="Goeker M."/>
        </authorList>
    </citation>
    <scope>NUCLEOTIDE SEQUENCE [LARGE SCALE GENOMIC DNA]</scope>
    <source>
        <strain evidence="11 13">DSM 103679</strain>
    </source>
</reference>
<evidence type="ECO:0000313" key="11">
    <source>
        <dbReference type="EMBL" id="MBB5219397.1"/>
    </source>
</evidence>
<comment type="subcellular location">
    <subcellularLocation>
        <location evidence="1">Cytoplasm</location>
    </subcellularLocation>
</comment>
<protein>
    <submittedName>
        <fullName evidence="11 12">Response regulator</fullName>
    </submittedName>
</protein>
<dbReference type="SMART" id="SM00448">
    <property type="entry name" value="REC"/>
    <property type="match status" value="1"/>
</dbReference>
<dbReference type="RefSeq" id="WP_184652805.1">
    <property type="nucleotide sequence ID" value="NZ_JACHFR010000002.1"/>
</dbReference>
<dbReference type="EMBL" id="CP031517">
    <property type="protein sequence ID" value="QOS40723.1"/>
    <property type="molecule type" value="Genomic_DNA"/>
</dbReference>
<evidence type="ECO:0000256" key="4">
    <source>
        <dbReference type="ARBA" id="ARBA00023012"/>
    </source>
</evidence>
<dbReference type="Proteomes" id="UP000578697">
    <property type="component" value="Unassembled WGS sequence"/>
</dbReference>
<evidence type="ECO:0000256" key="3">
    <source>
        <dbReference type="ARBA" id="ARBA00022553"/>
    </source>
</evidence>
<organism evidence="11 13">
    <name type="scientific">Treponema rectale</name>
    <dbReference type="NCBI Taxonomy" id="744512"/>
    <lineage>
        <taxon>Bacteria</taxon>
        <taxon>Pseudomonadati</taxon>
        <taxon>Spirochaetota</taxon>
        <taxon>Spirochaetia</taxon>
        <taxon>Spirochaetales</taxon>
        <taxon>Treponemataceae</taxon>
        <taxon>Treponema</taxon>
    </lineage>
</organism>
<name>A0A840SC96_9SPIR</name>
<keyword evidence="7" id="KW-0804">Transcription</keyword>